<feature type="signal peptide" evidence="1">
    <location>
        <begin position="1"/>
        <end position="33"/>
    </location>
</feature>
<reference evidence="2 3" key="1">
    <citation type="submission" date="2019-08" db="EMBL/GenBank/DDBJ databases">
        <title>Flavobacterium alkalisoli sp. nov., isolated from rhizosphere soil of Suaeda salsa.</title>
        <authorList>
            <person name="Sun J.-Q."/>
            <person name="Xu L."/>
        </authorList>
    </citation>
    <scope>NUCLEOTIDE SEQUENCE [LARGE SCALE GENOMIC DNA]</scope>
    <source>
        <strain evidence="2 3">XS-5</strain>
    </source>
</reference>
<proteinExistence type="predicted"/>
<dbReference type="NCBIfam" id="TIGR04131">
    <property type="entry name" value="Bac_Flav_CTERM"/>
    <property type="match status" value="1"/>
</dbReference>
<evidence type="ECO:0000313" key="2">
    <source>
        <dbReference type="EMBL" id="QEE50151.1"/>
    </source>
</evidence>
<dbReference type="InterPro" id="IPR026341">
    <property type="entry name" value="T9SS_type_B"/>
</dbReference>
<sequence>MVASKLFDYTHYEMKLFKLLLLLLLLSTASVNAQLSDFTLDVNHTDETCFGNGSLTFEVSNLTPDATVFYSIYLLPDTDTPIAVITENTLGSLTSGTYRVVATQTLDDESNTQQQDVVIEDLIQDFAISVSSADEACSSGATIVVTATEGEIFQCEIISGPETRPLQTEHEFTGLPAGTYNIRAFDACGIGKVKTFVLEVLDLDPDISASFYPDVVINSCDSITVSNTVSLETATISYPVTIQYTIHIPGEDDVITTQVYESGAPNSLEVSEEMPLIDGVSYDITITNGCGDTVTSSANFIDSDIDLTLLSQRGICGTRYLVLNAQRFTGSYTVTFLNAPDDFDPADFMPNPNGPFTEGSIAYGDEENPIPYGTYEVIIEDECGRTAQDIIEVEFEPYVPAASGRNNGCFSLFGRIRISIPEIEIVSATIVSAPETYTQTLPHDVTGSITQAGNVALNNLPIGFYTIEFTDECGYEYTEEVEVPEFVEQDFNGNTSPSCEEGIGSVMVSSGNGPLLSMQITSAPAAFPESLPYDVTSFIDTDAGDLFMSDLPEGQYTFEGTDHCNLTKTFSILIEGYHPPTDTFIFTPQCGNFSIMVTDSSNGLNAAQYWLQHFDTATQTWGHPATGVAYIDGTVPDSSNSIQLTNNQAMNNLNYSGDFRIIKKHESYGNGAETIICVEDFGEFNYTETLSVAGAYTMACAGNPNDVYLDILGYPTSIRITHMNGSPFVVDNGDNPIFTDLEEAEYTFRVEDNCGNIVIRSFNVQSLPSIATANEVSDMIACVPEGSGNTNEFDLTEQNATLLGDQSASLYTITYYATPQDAEAGTNPLPSLYTNIINGQNIYARVEHNQIDLCFDVTSFRLFVGEIPEPEINTTGVICIGTSTQITAQGGFAAYSWSTGETTRTITVTEPGTYTVTVQRAYGDGYCEGSSSVEVLTSEAVQSIEVSITDWTNENNTITVAAIGSGDYEYSIDGINYQDDNTFYNLETGIYEVYVRDKNGCGTGSDEVALLHYPNYFTPNGDGHHERWRIEYSLKEPNLKVDIYDRYGKLLITFGPQYEGWDGTYNGHPLPSTDYWFVVTRQDGRQHRGHFSLIR</sequence>
<evidence type="ECO:0000256" key="1">
    <source>
        <dbReference type="SAM" id="SignalP"/>
    </source>
</evidence>
<protein>
    <submittedName>
        <fullName evidence="2">T9SS type B sorting domain-containing protein</fullName>
    </submittedName>
</protein>
<dbReference type="Pfam" id="PF13585">
    <property type="entry name" value="CHU_C"/>
    <property type="match status" value="1"/>
</dbReference>
<keyword evidence="3" id="KW-1185">Reference proteome</keyword>
<feature type="chain" id="PRO_5022952181" evidence="1">
    <location>
        <begin position="34"/>
        <end position="1095"/>
    </location>
</feature>
<organism evidence="2 3">
    <name type="scientific">Flavobacterium alkalisoli</name>
    <dbReference type="NCBI Taxonomy" id="2602769"/>
    <lineage>
        <taxon>Bacteria</taxon>
        <taxon>Pseudomonadati</taxon>
        <taxon>Bacteroidota</taxon>
        <taxon>Flavobacteriia</taxon>
        <taxon>Flavobacteriales</taxon>
        <taxon>Flavobacteriaceae</taxon>
        <taxon>Flavobacterium</taxon>
    </lineage>
</organism>
<keyword evidence="1" id="KW-0732">Signal</keyword>
<gene>
    <name evidence="2" type="ORF">FUA48_11350</name>
</gene>
<dbReference type="KEGG" id="fak:FUA48_11350"/>
<dbReference type="AlphaFoldDB" id="A0A5B9FVE7"/>
<dbReference type="Proteomes" id="UP000321222">
    <property type="component" value="Chromosome"/>
</dbReference>
<evidence type="ECO:0000313" key="3">
    <source>
        <dbReference type="Proteomes" id="UP000321222"/>
    </source>
</evidence>
<dbReference type="EMBL" id="CP042831">
    <property type="protein sequence ID" value="QEE50151.1"/>
    <property type="molecule type" value="Genomic_DNA"/>
</dbReference>
<accession>A0A5B9FVE7</accession>
<name>A0A5B9FVE7_9FLAO</name>
<dbReference type="OrthoDB" id="601690at2"/>